<dbReference type="Pfam" id="PF05974">
    <property type="entry name" value="DUF892"/>
    <property type="match status" value="1"/>
</dbReference>
<keyword evidence="2" id="KW-1185">Reference proteome</keyword>
<evidence type="ECO:0000313" key="2">
    <source>
        <dbReference type="Proteomes" id="UP000183200"/>
    </source>
</evidence>
<dbReference type="RefSeq" id="WP_074604057.1">
    <property type="nucleotide sequence ID" value="NZ_FNGY01000001.1"/>
</dbReference>
<dbReference type="Gene3D" id="1.20.1260.10">
    <property type="match status" value="1"/>
</dbReference>
<name>A0A1G9J829_9SPHI</name>
<dbReference type="OrthoDB" id="760299at2"/>
<dbReference type="InterPro" id="IPR009078">
    <property type="entry name" value="Ferritin-like_SF"/>
</dbReference>
<dbReference type="PANTHER" id="PTHR30565">
    <property type="entry name" value="PROTEIN YCIF"/>
    <property type="match status" value="1"/>
</dbReference>
<protein>
    <submittedName>
        <fullName evidence="1">Ferritin-like metal-binding protein YciE</fullName>
    </submittedName>
</protein>
<organism evidence="1 2">
    <name type="scientific">Pedobacter steynii</name>
    <dbReference type="NCBI Taxonomy" id="430522"/>
    <lineage>
        <taxon>Bacteria</taxon>
        <taxon>Pseudomonadati</taxon>
        <taxon>Bacteroidota</taxon>
        <taxon>Sphingobacteriia</taxon>
        <taxon>Sphingobacteriales</taxon>
        <taxon>Sphingobacteriaceae</taxon>
        <taxon>Pedobacter</taxon>
    </lineage>
</organism>
<accession>A0A1G9J829</accession>
<dbReference type="InterPro" id="IPR047114">
    <property type="entry name" value="YciF"/>
</dbReference>
<sequence length="172" mass="19037">MIDEPKTMGLQDFFIDGLEEIYDAERKFTKCAAALGIAAVNEELKTILTSHSAITEKHLGHLDAILNRLSHPAGTGTCAFIGCLSDKASEMMRRTETGTALRDVAVLNLVQIIQHYKIATYGNLVTLATETKHQKITTLLEECLNDEIKTKTDLSEIGRRFIYPAAKAEDLK</sequence>
<dbReference type="SUPFAM" id="SSF47240">
    <property type="entry name" value="Ferritin-like"/>
    <property type="match status" value="1"/>
</dbReference>
<evidence type="ECO:0000313" key="1">
    <source>
        <dbReference type="EMBL" id="SDL33747.1"/>
    </source>
</evidence>
<dbReference type="InterPro" id="IPR012347">
    <property type="entry name" value="Ferritin-like"/>
</dbReference>
<dbReference type="AlphaFoldDB" id="A0A1G9J829"/>
<dbReference type="PANTHER" id="PTHR30565:SF9">
    <property type="entry name" value="PROTEIN YCIF"/>
    <property type="match status" value="1"/>
</dbReference>
<reference evidence="2" key="1">
    <citation type="submission" date="2016-10" db="EMBL/GenBank/DDBJ databases">
        <authorList>
            <person name="Varghese N."/>
            <person name="Submissions S."/>
        </authorList>
    </citation>
    <scope>NUCLEOTIDE SEQUENCE [LARGE SCALE GENOMIC DNA]</scope>
    <source>
        <strain evidence="2">DSM 19110</strain>
    </source>
</reference>
<gene>
    <name evidence="1" type="ORF">SAMN05421820_101183</name>
</gene>
<dbReference type="EMBL" id="FNGY01000001">
    <property type="protein sequence ID" value="SDL33747.1"/>
    <property type="molecule type" value="Genomic_DNA"/>
</dbReference>
<proteinExistence type="predicted"/>
<dbReference type="InterPro" id="IPR010287">
    <property type="entry name" value="DUF892_YciF-like"/>
</dbReference>
<dbReference type="Proteomes" id="UP000183200">
    <property type="component" value="Unassembled WGS sequence"/>
</dbReference>